<dbReference type="OrthoDB" id="9772911at2"/>
<keyword evidence="6" id="KW-1185">Reference proteome</keyword>
<sequence length="351" mass="39449">MKRILIAVFCLAAVMLLNTAFAAERLLSERKDVQQFIQQMVDKHQFDRKQLTQWLNQASINQKIIDSISKPAEGLPWFKYKKIFITPSRIESGVAFWKEHQDTLKKASAEYGVPEEVIVAILGVETFYGKHAGGHRVIDALVTLGFDYPPRSKFFLSELEEFLLLTREEKWDPMTIKGSYAGAMGKPQFISSSYRRYAVDFNKTGRRDLLNSSEDSIGSVANYFKVHGWKKNQPIIFPAAVKGEQFKSLITNLRAPKPTYSYNEIAGAGVGLGLGAGMNVNTSLKGEKFALVSMEGENGLEHWLGLENFYVITRYNHSSLYAMAVYELSQNIKSAYNKERGMATKAAAKAS</sequence>
<dbReference type="PANTHER" id="PTHR30163:SF9">
    <property type="entry name" value="MEMBRANE-BOUND LYTIC MUREIN TRANSGLYCOSYLASE B"/>
    <property type="match status" value="1"/>
</dbReference>
<evidence type="ECO:0000256" key="2">
    <source>
        <dbReference type="SAM" id="SignalP"/>
    </source>
</evidence>
<organism evidence="4">
    <name type="scientific">Candidatus Berkiella cookevillensis</name>
    <dbReference type="NCBI Taxonomy" id="437022"/>
    <lineage>
        <taxon>Bacteria</taxon>
        <taxon>Pseudomonadati</taxon>
        <taxon>Pseudomonadota</taxon>
        <taxon>Gammaproteobacteria</taxon>
        <taxon>Candidatus Berkiellales</taxon>
        <taxon>Candidatus Berkiellaceae</taxon>
        <taxon>Candidatus Berkiella</taxon>
    </lineage>
</organism>
<dbReference type="PANTHER" id="PTHR30163">
    <property type="entry name" value="MEMBRANE-BOUND LYTIC MUREIN TRANSGLYCOSYLASE B"/>
    <property type="match status" value="1"/>
</dbReference>
<dbReference type="RefSeq" id="WP_057624534.1">
    <property type="nucleotide sequence ID" value="NZ_LKHV02000001.1"/>
</dbReference>
<feature type="active site" evidence="1">
    <location>
        <position position="125"/>
    </location>
</feature>
<evidence type="ECO:0000313" key="4">
    <source>
        <dbReference type="EMBL" id="KRG18550.1"/>
    </source>
</evidence>
<dbReference type="AlphaFoldDB" id="A0A0Q9YDD8"/>
<keyword evidence="4" id="KW-0456">Lyase</keyword>
<dbReference type="InterPro" id="IPR023346">
    <property type="entry name" value="Lysozyme-like_dom_sf"/>
</dbReference>
<accession>A0A0Q9YDD8</accession>
<feature type="signal peptide" evidence="2">
    <location>
        <begin position="1"/>
        <end position="22"/>
    </location>
</feature>
<dbReference type="NCBIfam" id="TIGR02282">
    <property type="entry name" value="MltB"/>
    <property type="match status" value="1"/>
</dbReference>
<dbReference type="PATRIC" id="fig|1590042.3.peg.1460"/>
<evidence type="ECO:0000313" key="5">
    <source>
        <dbReference type="EMBL" id="MCS5707872.1"/>
    </source>
</evidence>
<feature type="domain" description="Transglycosylase SLT" evidence="3">
    <location>
        <begin position="30"/>
        <end position="330"/>
    </location>
</feature>
<protein>
    <submittedName>
        <fullName evidence="4 5">Lytic murein transglycosylase B</fullName>
        <ecNumber evidence="4">4.2.2.-</ecNumber>
    </submittedName>
</protein>
<dbReference type="GO" id="GO:0008933">
    <property type="term" value="F:peptidoglycan lytic transglycosylase activity"/>
    <property type="evidence" value="ECO:0007669"/>
    <property type="project" value="TreeGrafter"/>
</dbReference>
<dbReference type="SUPFAM" id="SSF53955">
    <property type="entry name" value="Lysozyme-like"/>
    <property type="match status" value="1"/>
</dbReference>
<keyword evidence="2" id="KW-0732">Signal</keyword>
<dbReference type="CDD" id="cd13399">
    <property type="entry name" value="Slt35-like"/>
    <property type="match status" value="1"/>
</dbReference>
<dbReference type="Pfam" id="PF13406">
    <property type="entry name" value="SLT_2"/>
    <property type="match status" value="1"/>
</dbReference>
<dbReference type="EC" id="4.2.2.-" evidence="4"/>
<dbReference type="STRING" id="437022.CC99x_01435"/>
<dbReference type="Proteomes" id="UP000051494">
    <property type="component" value="Unassembled WGS sequence"/>
</dbReference>
<reference evidence="5" key="2">
    <citation type="journal article" date="2016" name="Genome Announc.">
        <title>Draft Genome Sequences of Two Novel Amoeba-Resistant Intranuclear Bacteria, 'Candidatus Berkiella cookevillensis' and 'Candidatus Berkiella aquae'.</title>
        <authorList>
            <person name="Mehari Y.T."/>
            <person name="Arivett B.A."/>
            <person name="Farone A.L."/>
            <person name="Gunderson J.H."/>
            <person name="Farone M.B."/>
        </authorList>
    </citation>
    <scope>NUCLEOTIDE SEQUENCE</scope>
    <source>
        <strain evidence="5">CC99</strain>
    </source>
</reference>
<dbReference type="Gene3D" id="1.10.530.10">
    <property type="match status" value="1"/>
</dbReference>
<dbReference type="FunFam" id="1.10.8.350:FF:000001">
    <property type="entry name" value="Lytic murein transglycosylase B"/>
    <property type="match status" value="1"/>
</dbReference>
<comment type="caution">
    <text evidence="4">The sequence shown here is derived from an EMBL/GenBank/DDBJ whole genome shotgun (WGS) entry which is preliminary data.</text>
</comment>
<dbReference type="InterPro" id="IPR011757">
    <property type="entry name" value="Lytic_transglycosylase_MltB"/>
</dbReference>
<name>A0A0Q9YDD8_9GAMM</name>
<dbReference type="EMBL" id="LKHV01000006">
    <property type="protein sequence ID" value="KRG18550.1"/>
    <property type="molecule type" value="Genomic_DNA"/>
</dbReference>
<proteinExistence type="predicted"/>
<dbReference type="GO" id="GO:0009253">
    <property type="term" value="P:peptidoglycan catabolic process"/>
    <property type="evidence" value="ECO:0007669"/>
    <property type="project" value="TreeGrafter"/>
</dbReference>
<feature type="chain" id="PRO_5043129656" evidence="2">
    <location>
        <begin position="23"/>
        <end position="351"/>
    </location>
</feature>
<dbReference type="EMBL" id="LKHV02000001">
    <property type="protein sequence ID" value="MCS5707872.1"/>
    <property type="molecule type" value="Genomic_DNA"/>
</dbReference>
<reference evidence="4" key="1">
    <citation type="submission" date="2015-09" db="EMBL/GenBank/DDBJ databases">
        <title>Draft Genome Sequences of Two Novel Amoeba-resistant Intranuclear Bacteria, Candidatus Berkiella cookevillensis and Candidatus Berkiella aquae.</title>
        <authorList>
            <person name="Mehari Y.T."/>
            <person name="Arivett B.A."/>
            <person name="Farone A.L."/>
            <person name="Gunderson J.H."/>
            <person name="Farone M.B."/>
        </authorList>
    </citation>
    <scope>NUCLEOTIDE SEQUENCE [LARGE SCALE GENOMIC DNA]</scope>
    <source>
        <strain evidence="4">CC99</strain>
    </source>
</reference>
<dbReference type="Gene3D" id="1.10.8.350">
    <property type="entry name" value="Bacterial muramidase"/>
    <property type="match status" value="1"/>
</dbReference>
<evidence type="ECO:0000313" key="6">
    <source>
        <dbReference type="Proteomes" id="UP000051494"/>
    </source>
</evidence>
<dbReference type="InterPro" id="IPR031304">
    <property type="entry name" value="SLT_2"/>
</dbReference>
<dbReference type="InterPro" id="IPR043426">
    <property type="entry name" value="MltB-like"/>
</dbReference>
<evidence type="ECO:0000256" key="1">
    <source>
        <dbReference type="PIRSR" id="PIRSR611757-1"/>
    </source>
</evidence>
<reference evidence="5" key="3">
    <citation type="submission" date="2021-06" db="EMBL/GenBank/DDBJ databases">
        <title>Genomic Description and Analysis of Intracellular Bacteria, Candidatus Berkiella cookevillensis and Candidatus Berkiella aquae.</title>
        <authorList>
            <person name="Kidane D.T."/>
            <person name="Mehari Y.T."/>
            <person name="Rice F.C."/>
            <person name="Arivett B.A."/>
            <person name="Farone A.L."/>
            <person name="Berk S.G."/>
            <person name="Farone M.B."/>
        </authorList>
    </citation>
    <scope>NUCLEOTIDE SEQUENCE</scope>
    <source>
        <strain evidence="5">CC99</strain>
    </source>
</reference>
<gene>
    <name evidence="4" type="primary">mltB</name>
    <name evidence="5" type="ORF">CC99x_003035</name>
    <name evidence="4" type="ORF">CC99x_01435</name>
</gene>
<evidence type="ECO:0000259" key="3">
    <source>
        <dbReference type="Pfam" id="PF13406"/>
    </source>
</evidence>